<evidence type="ECO:0000256" key="1">
    <source>
        <dbReference type="SAM" id="Phobius"/>
    </source>
</evidence>
<organism evidence="2">
    <name type="scientific">Salmonella enterica subsp. enterica serovar Kisarawe</name>
    <dbReference type="NCBI Taxonomy" id="2517242"/>
    <lineage>
        <taxon>Bacteria</taxon>
        <taxon>Pseudomonadati</taxon>
        <taxon>Pseudomonadota</taxon>
        <taxon>Gammaproteobacteria</taxon>
        <taxon>Enterobacterales</taxon>
        <taxon>Enterobacteriaceae</taxon>
        <taxon>Salmonella</taxon>
    </lineage>
</organism>
<keyword evidence="1" id="KW-0812">Transmembrane</keyword>
<comment type="caution">
    <text evidence="2">The sequence shown here is derived from an EMBL/GenBank/DDBJ whole genome shotgun (WGS) entry which is preliminary data.</text>
</comment>
<keyword evidence="1" id="KW-1133">Transmembrane helix</keyword>
<feature type="transmembrane region" description="Helical" evidence="1">
    <location>
        <begin position="219"/>
        <end position="237"/>
    </location>
</feature>
<accession>A0A5X8YFX5</accession>
<feature type="transmembrane region" description="Helical" evidence="1">
    <location>
        <begin position="159"/>
        <end position="178"/>
    </location>
</feature>
<keyword evidence="1" id="KW-0472">Membrane</keyword>
<evidence type="ECO:0000313" key="2">
    <source>
        <dbReference type="EMBL" id="ECB1985079.1"/>
    </source>
</evidence>
<dbReference type="AlphaFoldDB" id="A0A5X8YFX5"/>
<protein>
    <submittedName>
        <fullName evidence="2">Uncharacterized protein</fullName>
    </submittedName>
</protein>
<dbReference type="EMBL" id="AAHWUP010000001">
    <property type="protein sequence ID" value="ECB1985079.1"/>
    <property type="molecule type" value="Genomic_DNA"/>
</dbReference>
<name>A0A5X8YFX5_SALET</name>
<gene>
    <name evidence="2" type="ORF">EVG56_01255</name>
</gene>
<sequence length="240" mass="26960">MKLEDLVQNQNETIDLLYNEYDSIMEDIKSSGLDNEKINKLHDAGLKLFNFMDGCYAALDAAEESLTNEKTTQLADLAGLFCDALEETIPNHYSIMCEYYGDNYKPSKHAFAGMQQLIVQVKNKKEIKELKEKCIDNGLPVKGFDKKRRFRMTKTHDRIYSAILGILSITVMVTLLFFLEIDDSSKSKYIILSVVVSLLGGIGARLLSGALNFKIKDTTATAGYAAFVIIFLILQGVRVF</sequence>
<reference evidence="2" key="1">
    <citation type="submission" date="2019-01" db="EMBL/GenBank/DDBJ databases">
        <authorList>
            <person name="Ashton P.M."/>
            <person name="Dallman T."/>
            <person name="Nair S."/>
            <person name="De Pinna E."/>
            <person name="Peters T."/>
            <person name="Grant K."/>
        </authorList>
    </citation>
    <scope>NUCLEOTIDE SEQUENCE</scope>
    <source>
        <strain evidence="2">508285</strain>
    </source>
</reference>
<feature type="transmembrane region" description="Helical" evidence="1">
    <location>
        <begin position="190"/>
        <end position="207"/>
    </location>
</feature>
<proteinExistence type="predicted"/>